<dbReference type="AlphaFoldDB" id="A0A163BGV7"/>
<name>A0A163BGV7_PHYB8</name>
<evidence type="ECO:0000313" key="2">
    <source>
        <dbReference type="Proteomes" id="UP000077315"/>
    </source>
</evidence>
<keyword evidence="2" id="KW-1185">Reference proteome</keyword>
<dbReference type="VEuPathDB" id="FungiDB:PHYBLDRAFT_139053"/>
<proteinExistence type="predicted"/>
<gene>
    <name evidence="1" type="ORF">PHYBLDRAFT_139053</name>
</gene>
<reference evidence="2" key="1">
    <citation type="submission" date="2015-06" db="EMBL/GenBank/DDBJ databases">
        <title>Expansion of signal transduction pathways in fungi by whole-genome duplication.</title>
        <authorList>
            <consortium name="DOE Joint Genome Institute"/>
            <person name="Corrochano L.M."/>
            <person name="Kuo A."/>
            <person name="Marcet-Houben M."/>
            <person name="Polaino S."/>
            <person name="Salamov A."/>
            <person name="Villalobos J.M."/>
            <person name="Alvarez M.I."/>
            <person name="Avalos J."/>
            <person name="Benito E.P."/>
            <person name="Benoit I."/>
            <person name="Burger G."/>
            <person name="Camino L.P."/>
            <person name="Canovas D."/>
            <person name="Cerda-Olmedo E."/>
            <person name="Cheng J.-F."/>
            <person name="Dominguez A."/>
            <person name="Elias M."/>
            <person name="Eslava A.P."/>
            <person name="Glaser F."/>
            <person name="Grimwood J."/>
            <person name="Gutierrez G."/>
            <person name="Heitman J."/>
            <person name="Henrissat B."/>
            <person name="Iturriaga E.A."/>
            <person name="Lang B.F."/>
            <person name="Lavin J.L."/>
            <person name="Lee S."/>
            <person name="Li W."/>
            <person name="Lindquist E."/>
            <person name="Lopez-Garcia S."/>
            <person name="Luque E.M."/>
            <person name="Marcos A.T."/>
            <person name="Martin J."/>
            <person name="McCluskey K."/>
            <person name="Medina H.R."/>
            <person name="Miralles-Duran A."/>
            <person name="Miyazaki A."/>
            <person name="Munoz-Torres E."/>
            <person name="Oguiza J.A."/>
            <person name="Ohm R."/>
            <person name="Olmedo M."/>
            <person name="Orejas M."/>
            <person name="Ortiz-Castellanos L."/>
            <person name="Pisabarro A.G."/>
            <person name="Rodriguez-Romero J."/>
            <person name="Ruiz-Herrera J."/>
            <person name="Ruiz-Vazquez R."/>
            <person name="Sanz C."/>
            <person name="Schackwitz W."/>
            <person name="Schmutz J."/>
            <person name="Shahriari M."/>
            <person name="Shelest E."/>
            <person name="Silva-Franco F."/>
            <person name="Soanes D."/>
            <person name="Syed K."/>
            <person name="Tagua V.G."/>
            <person name="Talbot N.J."/>
            <person name="Thon M."/>
            <person name="De vries R.P."/>
            <person name="Wiebenga A."/>
            <person name="Yadav J.S."/>
            <person name="Braun E.L."/>
            <person name="Baker S."/>
            <person name="Garre V."/>
            <person name="Horwitz B."/>
            <person name="Torres-Martinez S."/>
            <person name="Idnurm A."/>
            <person name="Herrera-Estrella A."/>
            <person name="Gabaldon T."/>
            <person name="Grigoriev I.V."/>
        </authorList>
    </citation>
    <scope>NUCLEOTIDE SEQUENCE [LARGE SCALE GENOMIC DNA]</scope>
    <source>
        <strain evidence="2">NRRL 1555(-)</strain>
    </source>
</reference>
<sequence length="857" mass="97845">MGFSELRFEILAKIADNLSRRANLSCALTCKGWRYAFKKALCRDKRFVSYDDALTLTNIIKDFENVPTLHGIWVPNLHIPHYFSVTELLDIEFSDLLRYLPNLKCLDYPRRLRIHHKETSELQPAKIPLGTEKKISDNVWKSLESLRIHCKGTSELQLAKDLVEFVNAYSMLQRLDIFDDAGSRGTVRTVSYFESIHQHLKRQSSIKLVIYLSSDFSTTLDPIPNTTQAFAVTSLYINTSRYEDKRNSWNPLCPHYLGFKYPKLCSLKLKVKRLLELFCALKVPLKNLTLEATQTGESKQYSTFELFYYYPLLKILCISGSNVSLDIADLLDKCVALKQLKFCGGKLLINSDMIIDGPKQQYGLLTLTLHECSVATKVFSHLSFRCKNSKHMDLRALWIEESVCEKTGCLLIDMSHTFLKTLKIGQVQFHGSDRVHSYDDWASLVLVSELHDSPLSNERDTIKRTEIDSNYPRTECNNITWLYTYNDMEYTGEETLSTTEISKDEANIAIEYYQNFQSNQINAISIDDSSYNGDDPTVAWKYELYKGYAELRFGKIQCRPCICESDFVERLPSISYPTLCLSQSFGGLEILSPRKIQAFLQFCWLIPSLRQIRLRFHSPFYGSVPTLCPWSVLPPVYHMIHSISSFPHFSSHPCVFFAAALSLCSSILSIIYPNLGMPVNCRWHPVWRFFSITYGTQSHLLMSFLKVLDTAFPGDPFKASLFASSFIQFFSSQSFHIHRVNTIPKRRPRSHTPILLAEPYYAHHRCNPRMTPIPAPPLDPQTPKHLMIPTLTLKRLEESNGEAGETKVMLQSSGNENVNNRCSTTNRGKVLWVNVEKDAGGGKKPVGGVVALGRGLK</sequence>
<dbReference type="RefSeq" id="XP_018299551.1">
    <property type="nucleotide sequence ID" value="XM_018430146.1"/>
</dbReference>
<dbReference type="GeneID" id="28991052"/>
<dbReference type="Proteomes" id="UP000077315">
    <property type="component" value="Unassembled WGS sequence"/>
</dbReference>
<accession>A0A163BGV7</accession>
<evidence type="ECO:0008006" key="3">
    <source>
        <dbReference type="Google" id="ProtNLM"/>
    </source>
</evidence>
<evidence type="ECO:0000313" key="1">
    <source>
        <dbReference type="EMBL" id="OAD81511.1"/>
    </source>
</evidence>
<dbReference type="EMBL" id="KV440971">
    <property type="protein sequence ID" value="OAD81511.1"/>
    <property type="molecule type" value="Genomic_DNA"/>
</dbReference>
<organism evidence="1 2">
    <name type="scientific">Phycomyces blakesleeanus (strain ATCC 8743b / DSM 1359 / FGSC 10004 / NBRC 33097 / NRRL 1555)</name>
    <dbReference type="NCBI Taxonomy" id="763407"/>
    <lineage>
        <taxon>Eukaryota</taxon>
        <taxon>Fungi</taxon>
        <taxon>Fungi incertae sedis</taxon>
        <taxon>Mucoromycota</taxon>
        <taxon>Mucoromycotina</taxon>
        <taxon>Mucoromycetes</taxon>
        <taxon>Mucorales</taxon>
        <taxon>Phycomycetaceae</taxon>
        <taxon>Phycomyces</taxon>
    </lineage>
</organism>
<dbReference type="InParanoid" id="A0A163BGV7"/>
<protein>
    <recommendedName>
        <fullName evidence="3">F-box domain-containing protein</fullName>
    </recommendedName>
</protein>